<sequence length="87" mass="8790">MARKLIVLGDSTDHGGKVISASARHTIGGRPIARLGDKVDCPTKSHGVNAIVEGDASCLIDGVPVALEGHKTECGCSLIGSVGVTRG</sequence>
<organism evidence="1 2">
    <name type="scientific">Aquincola tertiaricarbonis</name>
    <dbReference type="NCBI Taxonomy" id="391953"/>
    <lineage>
        <taxon>Bacteria</taxon>
        <taxon>Pseudomonadati</taxon>
        <taxon>Pseudomonadota</taxon>
        <taxon>Betaproteobacteria</taxon>
        <taxon>Burkholderiales</taxon>
        <taxon>Sphaerotilaceae</taxon>
        <taxon>Aquincola</taxon>
    </lineage>
</organism>
<dbReference type="InterPro" id="IPR008727">
    <property type="entry name" value="PAAR_motif"/>
</dbReference>
<keyword evidence="2" id="KW-1185">Reference proteome</keyword>
<dbReference type="Proteomes" id="UP001056201">
    <property type="component" value="Chromosome 1"/>
</dbReference>
<dbReference type="EMBL" id="CP097635">
    <property type="protein sequence ID" value="URI06742.1"/>
    <property type="molecule type" value="Genomic_DNA"/>
</dbReference>
<proteinExistence type="predicted"/>
<dbReference type="CDD" id="cd14744">
    <property type="entry name" value="PAAR_CT_2"/>
    <property type="match status" value="1"/>
</dbReference>
<dbReference type="Gene3D" id="2.60.200.60">
    <property type="match status" value="1"/>
</dbReference>
<dbReference type="RefSeq" id="WP_250195005.1">
    <property type="nucleotide sequence ID" value="NZ_CP097635.1"/>
</dbReference>
<protein>
    <submittedName>
        <fullName evidence="1">PAAR domain-containing protein</fullName>
    </submittedName>
</protein>
<accession>A0ABY4S123</accession>
<name>A0ABY4S123_AQUTE</name>
<evidence type="ECO:0000313" key="1">
    <source>
        <dbReference type="EMBL" id="URI06742.1"/>
    </source>
</evidence>
<gene>
    <name evidence="1" type="ORF">MW290_12635</name>
</gene>
<evidence type="ECO:0000313" key="2">
    <source>
        <dbReference type="Proteomes" id="UP001056201"/>
    </source>
</evidence>
<reference evidence="1" key="1">
    <citation type="submission" date="2022-05" db="EMBL/GenBank/DDBJ databases">
        <title>An RpoN-dependent PEP-CTERM gene is involved in floc formation of an Aquincola tertiaricarbonis strain.</title>
        <authorList>
            <person name="Qiu D."/>
            <person name="Xia M."/>
        </authorList>
    </citation>
    <scope>NUCLEOTIDE SEQUENCE</scope>
    <source>
        <strain evidence="1">RN12</strain>
    </source>
</reference>
<dbReference type="Pfam" id="PF05488">
    <property type="entry name" value="PAAR_motif"/>
    <property type="match status" value="1"/>
</dbReference>